<dbReference type="GO" id="GO:0008270">
    <property type="term" value="F:zinc ion binding"/>
    <property type="evidence" value="ECO:0007669"/>
    <property type="project" value="InterPro"/>
</dbReference>
<dbReference type="Pfam" id="PF01844">
    <property type="entry name" value="HNH"/>
    <property type="match status" value="1"/>
</dbReference>
<dbReference type="AlphaFoldDB" id="K1TJF4"/>
<name>K1TJF4_9ZZZZ</name>
<dbReference type="CDD" id="cd00085">
    <property type="entry name" value="HNHc"/>
    <property type="match status" value="1"/>
</dbReference>
<feature type="transmembrane region" description="Helical" evidence="1">
    <location>
        <begin position="152"/>
        <end position="173"/>
    </location>
</feature>
<gene>
    <name evidence="3" type="ORF">OBE_02480</name>
</gene>
<feature type="domain" description="HNH" evidence="2">
    <location>
        <begin position="5"/>
        <end position="49"/>
    </location>
</feature>
<comment type="caution">
    <text evidence="3">The sequence shown here is derived from an EMBL/GenBank/DDBJ whole genome shotgun (WGS) entry which is preliminary data.</text>
</comment>
<dbReference type="GO" id="GO:0004519">
    <property type="term" value="F:endonuclease activity"/>
    <property type="evidence" value="ECO:0007669"/>
    <property type="project" value="UniProtKB-KW"/>
</dbReference>
<protein>
    <submittedName>
        <fullName evidence="3">Protein containing HNH endonuclease domain protein</fullName>
    </submittedName>
</protein>
<proteinExistence type="predicted"/>
<feature type="non-terminal residue" evidence="3">
    <location>
        <position position="1"/>
    </location>
</feature>
<sequence>LGGYCSYCEFPIKHVPEVEHIASKAKGGDRTDWNNLLLGCKYCNTRKGKTTSPEDVDEYIWPDRDNTALAYTYRNGVPEVNEKKLLEVDSTGKFYRKAKKLFDLVQLDHVPNEKEKDKRFAERNEAFQIAQESLSIWRKVKRIVDDSKALELYKNIIATTALAVGFFSVWMTVFSEEPEILLMLIEKFPNTRKEYFDRTGHP</sequence>
<dbReference type="GO" id="GO:0003676">
    <property type="term" value="F:nucleic acid binding"/>
    <property type="evidence" value="ECO:0007669"/>
    <property type="project" value="InterPro"/>
</dbReference>
<evidence type="ECO:0000259" key="2">
    <source>
        <dbReference type="Pfam" id="PF01844"/>
    </source>
</evidence>
<accession>K1TJF4</accession>
<keyword evidence="1" id="KW-1133">Transmembrane helix</keyword>
<dbReference type="InterPro" id="IPR002711">
    <property type="entry name" value="HNH"/>
</dbReference>
<dbReference type="EMBL" id="AJWZ01001617">
    <property type="protein sequence ID" value="EKC73257.1"/>
    <property type="molecule type" value="Genomic_DNA"/>
</dbReference>
<keyword evidence="1" id="KW-0472">Membrane</keyword>
<reference evidence="3" key="1">
    <citation type="journal article" date="2013" name="Environ. Microbiol.">
        <title>Microbiota from the distal guts of lean and obese adolescents exhibit partial functional redundancy besides clear differences in community structure.</title>
        <authorList>
            <person name="Ferrer M."/>
            <person name="Ruiz A."/>
            <person name="Lanza F."/>
            <person name="Haange S.B."/>
            <person name="Oberbach A."/>
            <person name="Till H."/>
            <person name="Bargiela R."/>
            <person name="Campoy C."/>
            <person name="Segura M.T."/>
            <person name="Richter M."/>
            <person name="von Bergen M."/>
            <person name="Seifert J."/>
            <person name="Suarez A."/>
        </authorList>
    </citation>
    <scope>NUCLEOTIDE SEQUENCE</scope>
</reference>
<keyword evidence="1" id="KW-0812">Transmembrane</keyword>
<keyword evidence="3" id="KW-0540">Nuclease</keyword>
<evidence type="ECO:0000313" key="3">
    <source>
        <dbReference type="EMBL" id="EKC73257.1"/>
    </source>
</evidence>
<evidence type="ECO:0000256" key="1">
    <source>
        <dbReference type="SAM" id="Phobius"/>
    </source>
</evidence>
<keyword evidence="3" id="KW-0255">Endonuclease</keyword>
<feature type="non-terminal residue" evidence="3">
    <location>
        <position position="202"/>
    </location>
</feature>
<keyword evidence="3" id="KW-0378">Hydrolase</keyword>
<dbReference type="Gene3D" id="1.10.30.50">
    <property type="match status" value="1"/>
</dbReference>
<organism evidence="3">
    <name type="scientific">human gut metagenome</name>
    <dbReference type="NCBI Taxonomy" id="408170"/>
    <lineage>
        <taxon>unclassified sequences</taxon>
        <taxon>metagenomes</taxon>
        <taxon>organismal metagenomes</taxon>
    </lineage>
</organism>
<dbReference type="InterPro" id="IPR003615">
    <property type="entry name" value="HNH_nuc"/>
</dbReference>